<dbReference type="AlphaFoldDB" id="B4VHH5"/>
<organism evidence="1 2">
    <name type="scientific">Coleofasciculus chthonoplastes PCC 7420</name>
    <dbReference type="NCBI Taxonomy" id="118168"/>
    <lineage>
        <taxon>Bacteria</taxon>
        <taxon>Bacillati</taxon>
        <taxon>Cyanobacteriota</taxon>
        <taxon>Cyanophyceae</taxon>
        <taxon>Coleofasciculales</taxon>
        <taxon>Coleofasciculaceae</taxon>
        <taxon>Coleofasciculus</taxon>
    </lineage>
</organism>
<evidence type="ECO:0000313" key="1">
    <source>
        <dbReference type="EMBL" id="EDX78508.1"/>
    </source>
</evidence>
<dbReference type="Gene3D" id="2.60.40.1120">
    <property type="entry name" value="Carboxypeptidase-like, regulatory domain"/>
    <property type="match status" value="1"/>
</dbReference>
<dbReference type="EMBL" id="DS989841">
    <property type="protein sequence ID" value="EDX78508.1"/>
    <property type="molecule type" value="Genomic_DNA"/>
</dbReference>
<dbReference type="InterPro" id="IPR008969">
    <property type="entry name" value="CarboxyPept-like_regulatory"/>
</dbReference>
<dbReference type="Proteomes" id="UP000003835">
    <property type="component" value="Unassembled WGS sequence"/>
</dbReference>
<dbReference type="SUPFAM" id="SSF49464">
    <property type="entry name" value="Carboxypeptidase regulatory domain-like"/>
    <property type="match status" value="1"/>
</dbReference>
<dbReference type="eggNOG" id="COG3188">
    <property type="taxonomic scope" value="Bacteria"/>
</dbReference>
<dbReference type="STRING" id="118168.MC7420_7161"/>
<sequence>MWQIAIIVGLVVGMAAKGCSQSYSNLHEDLISQIEREDSVTPVIENSDNFTVFPVGVNVGGRPVIFSVLVRGKEDGSQAVEFENWLIPYDAVVQALKLEVTPLADGQLDVRSPGLIIRLNPQELRNDPELGLVLSIEEVQTLLGVPAEFDINEYAIILNPPWLGQKTGGIAATETPVQLDGLPRITPTDLTLTAIEERITATGSESTSGFESSSLSYRGELAAVGTLLSGSWYVRVNQPDFLDSPSWSLTEAQYLRQTDAADYVVGSQPTFWRSQGRGDYWGITTIQRQGFTPPVTFGGGGFSPGQRLQASQVGQTIVGEAEAGTLVRLTQGFSDRVLAEVLVDSSGVYRFEDVPIGGQRLGNYRVLLYPQGRLSAQPEVREATFSTVPGQIPDGAAATIVSVGWTHQPPGLNNQNFIGQWQNFQGGIAQRWGVSEDLTIGVGGIYDQAARGLADVFFRPNGIPLEVAASVLSPDQEGDWDINANLRYEPTSNMSLQFNSDRFAQRLNLNWRIFPRLTVLGTYNSREGTAVGMQTGFSRRGFFTFARATLDDQNRWRWNATQRLGFLQLNHQGNELGFRSELNYNLSRRFLGDGYSVLLSYETRNLQQRDTFATIGWRYRSKARSPDGSYLWDTQLGYGVGSQGSGWIAQVQTTIIPGVLVRGRYDGVSLTSNEANYSLELVASLNVQEGVTPGDRQSDRFRDRGGILIQPFFDHNNNGKLDSGENIYTENPELLLILNNQPIQSFRPQVQANGIRLRLPPEIYRLDFDPSGFPLDWQTVNDAYAVEVVAGSYTLVQVPLVLSYTLSGVVTDAQGNVVAGARVEAISADGEQRRFSVTNGAGVYYLEQLPQGTFTLQINQQPAQPGTITLDEDAEPFQELNLRSR</sequence>
<dbReference type="Pfam" id="PF13620">
    <property type="entry name" value="CarboxypepD_reg"/>
    <property type="match status" value="1"/>
</dbReference>
<protein>
    <submittedName>
        <fullName evidence="1">Uncharacterized protein</fullName>
    </submittedName>
</protein>
<accession>B4VHH5</accession>
<keyword evidence="2" id="KW-1185">Reference proteome</keyword>
<reference evidence="1 2" key="1">
    <citation type="submission" date="2008-07" db="EMBL/GenBank/DDBJ databases">
        <authorList>
            <person name="Tandeau de Marsac N."/>
            <person name="Ferriera S."/>
            <person name="Johnson J."/>
            <person name="Kravitz S."/>
            <person name="Beeson K."/>
            <person name="Sutton G."/>
            <person name="Rogers Y.-H."/>
            <person name="Friedman R."/>
            <person name="Frazier M."/>
            <person name="Venter J.C."/>
        </authorList>
    </citation>
    <scope>NUCLEOTIDE SEQUENCE [LARGE SCALE GENOMIC DNA]</scope>
    <source>
        <strain evidence="1 2">PCC 7420</strain>
    </source>
</reference>
<name>B4VHH5_9CYAN</name>
<gene>
    <name evidence="1" type="ORF">MC7420_7161</name>
</gene>
<evidence type="ECO:0000313" key="2">
    <source>
        <dbReference type="Proteomes" id="UP000003835"/>
    </source>
</evidence>
<proteinExistence type="predicted"/>
<dbReference type="HOGENOM" id="CLU_296970_0_0_3"/>